<accession>A0A423TG08</accession>
<dbReference type="PANTHER" id="PTHR24366:SF96">
    <property type="entry name" value="LEUCINE RICH REPEAT CONTAINING 53"/>
    <property type="match status" value="1"/>
</dbReference>
<dbReference type="Pfam" id="PF13855">
    <property type="entry name" value="LRR_8"/>
    <property type="match status" value="1"/>
</dbReference>
<feature type="signal peptide" evidence="3">
    <location>
        <begin position="1"/>
        <end position="25"/>
    </location>
</feature>
<comment type="caution">
    <text evidence="4">The sequence shown here is derived from an EMBL/GenBank/DDBJ whole genome shotgun (WGS) entry which is preliminary data.</text>
</comment>
<evidence type="ECO:0000256" key="1">
    <source>
        <dbReference type="ARBA" id="ARBA00022614"/>
    </source>
</evidence>
<dbReference type="SUPFAM" id="SSF52058">
    <property type="entry name" value="L domain-like"/>
    <property type="match status" value="1"/>
</dbReference>
<proteinExistence type="predicted"/>
<feature type="chain" id="PRO_5018965743" evidence="3">
    <location>
        <begin position="26"/>
        <end position="361"/>
    </location>
</feature>
<keyword evidence="5" id="KW-1185">Reference proteome</keyword>
<dbReference type="OrthoDB" id="676979at2759"/>
<organism evidence="4 5">
    <name type="scientific">Penaeus vannamei</name>
    <name type="common">Whiteleg shrimp</name>
    <name type="synonym">Litopenaeus vannamei</name>
    <dbReference type="NCBI Taxonomy" id="6689"/>
    <lineage>
        <taxon>Eukaryota</taxon>
        <taxon>Metazoa</taxon>
        <taxon>Ecdysozoa</taxon>
        <taxon>Arthropoda</taxon>
        <taxon>Crustacea</taxon>
        <taxon>Multicrustacea</taxon>
        <taxon>Malacostraca</taxon>
        <taxon>Eumalacostraca</taxon>
        <taxon>Eucarida</taxon>
        <taxon>Decapoda</taxon>
        <taxon>Dendrobranchiata</taxon>
        <taxon>Penaeoidea</taxon>
        <taxon>Penaeidae</taxon>
        <taxon>Penaeus</taxon>
    </lineage>
</organism>
<dbReference type="Proteomes" id="UP000283509">
    <property type="component" value="Unassembled WGS sequence"/>
</dbReference>
<keyword evidence="3" id="KW-0732">Signal</keyword>
<dbReference type="PANTHER" id="PTHR24366">
    <property type="entry name" value="IG(IMMUNOGLOBULIN) AND LRR(LEUCINE RICH REPEAT) DOMAINS"/>
    <property type="match status" value="1"/>
</dbReference>
<dbReference type="GO" id="GO:0004497">
    <property type="term" value="F:monooxygenase activity"/>
    <property type="evidence" value="ECO:0007669"/>
    <property type="project" value="UniProtKB-KW"/>
</dbReference>
<keyword evidence="2" id="KW-0677">Repeat</keyword>
<evidence type="ECO:0000313" key="4">
    <source>
        <dbReference type="EMBL" id="ROT75386.1"/>
    </source>
</evidence>
<evidence type="ECO:0000313" key="5">
    <source>
        <dbReference type="Proteomes" id="UP000283509"/>
    </source>
</evidence>
<reference evidence="4 5" key="2">
    <citation type="submission" date="2019-01" db="EMBL/GenBank/DDBJ databases">
        <title>The decoding of complex shrimp genome reveals the adaptation for benthos swimmer, frequently molting mechanism and breeding impact on genome.</title>
        <authorList>
            <person name="Sun Y."/>
            <person name="Gao Y."/>
            <person name="Yu Y."/>
        </authorList>
    </citation>
    <scope>NUCLEOTIDE SEQUENCE [LARGE SCALE GENOMIC DNA]</scope>
    <source>
        <tissue evidence="4">Muscle</tissue>
    </source>
</reference>
<sequence>MTSTFIILLFSQVALLLQGLPRAVSLQSPSVEATKLGCPVDTDIAPCICTVDSATAEINMDCSAVLGESELKRIFATDFLFPDLHKLVIQGTEIDPVPIQTLEADTFGKVSFNHVVISNTDLRSVASSAFANSFPTIETMDVSNNRIPFFPFEILAQCEKLTTLDIRNNVLEHVSLLHSNSLRFFDASGNVGLQYEDEVFQTAPMLEVINLSNTNLGHIAPLTFAYQQRLTTLDLQGNSIDYLYANALKFMSSTPTTVNLDNNRIGTVEKDAITGLAAGSILQLKNNMLTDLPQDVWEDIFILLQGTATIELDANLIECACNIKWLVGNSVYMDTLGDGKECDDMTSIHDPSLINFINQHC</sequence>
<protein>
    <submittedName>
        <fullName evidence="4">Oplophorus-luciferin 2-monooxygenase non-catalytic subunit</fullName>
    </submittedName>
</protein>
<reference evidence="4 5" key="1">
    <citation type="submission" date="2018-04" db="EMBL/GenBank/DDBJ databases">
        <authorList>
            <person name="Zhang X."/>
            <person name="Yuan J."/>
            <person name="Li F."/>
            <person name="Xiang J."/>
        </authorList>
    </citation>
    <scope>NUCLEOTIDE SEQUENCE [LARGE SCALE GENOMIC DNA]</scope>
    <source>
        <tissue evidence="4">Muscle</tissue>
    </source>
</reference>
<dbReference type="InterPro" id="IPR026906">
    <property type="entry name" value="LRR_5"/>
</dbReference>
<keyword evidence="4" id="KW-0560">Oxidoreductase</keyword>
<dbReference type="InterPro" id="IPR032675">
    <property type="entry name" value="LRR_dom_sf"/>
</dbReference>
<dbReference type="InterPro" id="IPR001611">
    <property type="entry name" value="Leu-rich_rpt"/>
</dbReference>
<evidence type="ECO:0000256" key="3">
    <source>
        <dbReference type="SAM" id="SignalP"/>
    </source>
</evidence>
<dbReference type="Gene3D" id="3.80.10.10">
    <property type="entry name" value="Ribonuclease Inhibitor"/>
    <property type="match status" value="1"/>
</dbReference>
<keyword evidence="4" id="KW-0503">Monooxygenase</keyword>
<dbReference type="Pfam" id="PF13306">
    <property type="entry name" value="LRR_5"/>
    <property type="match status" value="1"/>
</dbReference>
<name>A0A423TG08_PENVA</name>
<evidence type="ECO:0000256" key="2">
    <source>
        <dbReference type="ARBA" id="ARBA00022737"/>
    </source>
</evidence>
<dbReference type="STRING" id="6689.A0A423TG08"/>
<keyword evidence="1" id="KW-0433">Leucine-rich repeat</keyword>
<gene>
    <name evidence="4" type="ORF">C7M84_006062</name>
</gene>
<dbReference type="EMBL" id="QCYY01001777">
    <property type="protein sequence ID" value="ROT75386.1"/>
    <property type="molecule type" value="Genomic_DNA"/>
</dbReference>
<dbReference type="AlphaFoldDB" id="A0A423TG08"/>